<comment type="caution">
    <text evidence="2">The sequence shown here is derived from an EMBL/GenBank/DDBJ whole genome shotgun (WGS) entry which is preliminary data.</text>
</comment>
<dbReference type="AlphaFoldDB" id="A0AAN8S475"/>
<dbReference type="EMBL" id="JAWJWE010000005">
    <property type="protein sequence ID" value="KAK6634422.1"/>
    <property type="molecule type" value="Genomic_DNA"/>
</dbReference>
<gene>
    <name evidence="2" type="ORF">RUM43_011823</name>
</gene>
<reference evidence="2 3" key="1">
    <citation type="submission" date="2023-10" db="EMBL/GenBank/DDBJ databases">
        <title>Genomes of two closely related lineages of the louse Polyplax serrata with different host specificities.</title>
        <authorList>
            <person name="Martinu J."/>
            <person name="Tarabai H."/>
            <person name="Stefka J."/>
            <person name="Hypsa V."/>
        </authorList>
    </citation>
    <scope>NUCLEOTIDE SEQUENCE [LARGE SCALE GENOMIC DNA]</scope>
    <source>
        <strain evidence="2">HR10_N</strain>
    </source>
</reference>
<feature type="compositionally biased region" description="Acidic residues" evidence="1">
    <location>
        <begin position="49"/>
        <end position="63"/>
    </location>
</feature>
<name>A0AAN8S475_POLSC</name>
<evidence type="ECO:0000256" key="1">
    <source>
        <dbReference type="SAM" id="MobiDB-lite"/>
    </source>
</evidence>
<dbReference type="Proteomes" id="UP001372834">
    <property type="component" value="Unassembled WGS sequence"/>
</dbReference>
<protein>
    <submittedName>
        <fullName evidence="2">Uncharacterized protein</fullName>
    </submittedName>
</protein>
<evidence type="ECO:0000313" key="3">
    <source>
        <dbReference type="Proteomes" id="UP001372834"/>
    </source>
</evidence>
<organism evidence="2 3">
    <name type="scientific">Polyplax serrata</name>
    <name type="common">Common mouse louse</name>
    <dbReference type="NCBI Taxonomy" id="468196"/>
    <lineage>
        <taxon>Eukaryota</taxon>
        <taxon>Metazoa</taxon>
        <taxon>Ecdysozoa</taxon>
        <taxon>Arthropoda</taxon>
        <taxon>Hexapoda</taxon>
        <taxon>Insecta</taxon>
        <taxon>Pterygota</taxon>
        <taxon>Neoptera</taxon>
        <taxon>Paraneoptera</taxon>
        <taxon>Psocodea</taxon>
        <taxon>Troctomorpha</taxon>
        <taxon>Phthiraptera</taxon>
        <taxon>Anoplura</taxon>
        <taxon>Polyplacidae</taxon>
        <taxon>Polyplax</taxon>
    </lineage>
</organism>
<sequence>MSPGTPTQIDKTGLPNHLTQVANEFETKKAGVPGGGHVTSTCAKPETEKPEEEEEEEEDDDEEDKGKYSMETNSPPEGGCEQFCKIITILILPSTLN</sequence>
<evidence type="ECO:0000313" key="2">
    <source>
        <dbReference type="EMBL" id="KAK6634422.1"/>
    </source>
</evidence>
<feature type="region of interest" description="Disordered" evidence="1">
    <location>
        <begin position="26"/>
        <end position="80"/>
    </location>
</feature>
<accession>A0AAN8S475</accession>
<proteinExistence type="predicted"/>